<dbReference type="Proteomes" id="UP001597458">
    <property type="component" value="Unassembled WGS sequence"/>
</dbReference>
<evidence type="ECO:0000259" key="17">
    <source>
        <dbReference type="PROSITE" id="PS51194"/>
    </source>
</evidence>
<comment type="catalytic activity">
    <reaction evidence="14 15">
        <text>ATP + H2O = ADP + phosphate + H(+)</text>
        <dbReference type="Rhea" id="RHEA:13065"/>
        <dbReference type="ChEBI" id="CHEBI:15377"/>
        <dbReference type="ChEBI" id="CHEBI:15378"/>
        <dbReference type="ChEBI" id="CHEBI:30616"/>
        <dbReference type="ChEBI" id="CHEBI:43474"/>
        <dbReference type="ChEBI" id="CHEBI:456216"/>
        <dbReference type="EC" id="5.6.2.4"/>
    </reaction>
</comment>
<evidence type="ECO:0000256" key="1">
    <source>
        <dbReference type="ARBA" id="ARBA00007504"/>
    </source>
</evidence>
<name>A0ABW5PQ12_9BACI</name>
<keyword evidence="3 15" id="KW-0547">Nucleotide-binding</keyword>
<evidence type="ECO:0000256" key="12">
    <source>
        <dbReference type="ARBA" id="ARBA00034617"/>
    </source>
</evidence>
<evidence type="ECO:0000313" key="19">
    <source>
        <dbReference type="Proteomes" id="UP001597458"/>
    </source>
</evidence>
<comment type="caution">
    <text evidence="18">The sequence shown here is derived from an EMBL/GenBank/DDBJ whole genome shotgun (WGS) entry which is preliminary data.</text>
</comment>
<keyword evidence="6 15" id="KW-0347">Helicase</keyword>
<dbReference type="InterPro" id="IPR001650">
    <property type="entry name" value="Helicase_C-like"/>
</dbReference>
<dbReference type="SMART" id="SM00487">
    <property type="entry name" value="DEXDc"/>
    <property type="match status" value="1"/>
</dbReference>
<dbReference type="PROSITE" id="PS51194">
    <property type="entry name" value="HELICASE_CTER"/>
    <property type="match status" value="1"/>
</dbReference>
<comment type="function">
    <text evidence="15">Plays a critical role in recombination and DNA repair. Helps process Holliday junction intermediates to mature products by catalyzing branch migration. Has replication fork regression activity, unwinds stalled or blocked replication forks to make a HJ that can be resolved. Has a DNA unwinding activity characteristic of a DNA helicase with 3'-5' polarity.</text>
</comment>
<gene>
    <name evidence="18" type="primary">recG</name>
    <name evidence="18" type="ORF">ACFSTF_06310</name>
</gene>
<evidence type="ECO:0000313" key="18">
    <source>
        <dbReference type="EMBL" id="MFD2616923.1"/>
    </source>
</evidence>
<dbReference type="InterPro" id="IPR014001">
    <property type="entry name" value="Helicase_ATP-bd"/>
</dbReference>
<keyword evidence="19" id="KW-1185">Reference proteome</keyword>
<comment type="similarity">
    <text evidence="1 15">Belongs to the helicase family. RecG subfamily.</text>
</comment>
<dbReference type="Pfam" id="PF00271">
    <property type="entry name" value="Helicase_C"/>
    <property type="match status" value="1"/>
</dbReference>
<dbReference type="InterPro" id="IPR011545">
    <property type="entry name" value="DEAD/DEAH_box_helicase_dom"/>
</dbReference>
<evidence type="ECO:0000256" key="15">
    <source>
        <dbReference type="RuleBase" id="RU363016"/>
    </source>
</evidence>
<dbReference type="SMART" id="SM00490">
    <property type="entry name" value="HELICc"/>
    <property type="match status" value="1"/>
</dbReference>
<keyword evidence="11" id="KW-0413">Isomerase</keyword>
<reference evidence="19" key="1">
    <citation type="journal article" date="2019" name="Int. J. Syst. Evol. Microbiol.">
        <title>The Global Catalogue of Microorganisms (GCM) 10K type strain sequencing project: providing services to taxonomists for standard genome sequencing and annotation.</title>
        <authorList>
            <consortium name="The Broad Institute Genomics Platform"/>
            <consortium name="The Broad Institute Genome Sequencing Center for Infectious Disease"/>
            <person name="Wu L."/>
            <person name="Ma J."/>
        </authorList>
    </citation>
    <scope>NUCLEOTIDE SEQUENCE [LARGE SCALE GENOMIC DNA]</scope>
    <source>
        <strain evidence="19">TISTR 2241</strain>
    </source>
</reference>
<dbReference type="InterPro" id="IPR027417">
    <property type="entry name" value="P-loop_NTPase"/>
</dbReference>
<evidence type="ECO:0000256" key="5">
    <source>
        <dbReference type="ARBA" id="ARBA00022801"/>
    </source>
</evidence>
<evidence type="ECO:0000256" key="14">
    <source>
        <dbReference type="ARBA" id="ARBA00048988"/>
    </source>
</evidence>
<evidence type="ECO:0000259" key="16">
    <source>
        <dbReference type="PROSITE" id="PS51192"/>
    </source>
</evidence>
<dbReference type="PANTHER" id="PTHR47964">
    <property type="entry name" value="ATP-DEPENDENT DNA HELICASE HOMOLOG RECG, CHLOROPLASTIC"/>
    <property type="match status" value="1"/>
</dbReference>
<dbReference type="InterPro" id="IPR033454">
    <property type="entry name" value="RecG_wedge"/>
</dbReference>
<dbReference type="Gene3D" id="2.40.50.140">
    <property type="entry name" value="Nucleic acid-binding proteins"/>
    <property type="match status" value="1"/>
</dbReference>
<sequence>MTRQVMKSQTSVIQGVGESLSEELHQMKLDTVEDVLNYFPYRYNHYEIKDLSEAVHDEMITIEGKVQSEPLIRFFSRKKSRLTAKLLVGRYLVTIVAFNRPFLKNQLKLGEQVTVTGKWDQHRGTLTIGELHKGSIPDSSRIEPVYAVKGRVTVKKMRRILQNSLEQFSKDIVDDLPPFFLTRYRLMTRQDAVQEIHFPTSRERLKQARRRLVYDELFLFQLKLQAYKMSKRVATNGGQASISIDQVKDFINTLPFELTEAQKKVTKEILDDLHRPYHMNRLLQGDVGSGKTVVAAIALFAVASSGYQGALMVPTEILAEQHTESLKAMFKPFSIEIDLLTSSVKGKRRQDILEKIKMGQTGIVIGTHALIQEKVEFNHLRLVVTDEQHRFGVEQRRLLKEKGKEADVLFMTATPIPRTLAISAFGDMDVSTIDQLPSGRKKIKTYWVKTDMLPRILAFIQKELSTGRQAYIITPLIEESEQLDVQNAIDVHAQLQQYFKSYTVGLMHGKLTAQEKEDVMTAFKENQSQILVSTTVVEVGVNVPNASLMVIYDAERFGLSQLHQLRGRVGRGEYQSYCILISEAKSQESQERMRMMCETTDGFELAEFDLKLRGPGDFFGKKQSGLPEFRLADLTHDYRTLAVARQDAADLLTKKEFWKEDVFSNLRVYLKDSGVLEGERLD</sequence>
<evidence type="ECO:0000256" key="8">
    <source>
        <dbReference type="ARBA" id="ARBA00023125"/>
    </source>
</evidence>
<dbReference type="CDD" id="cd04488">
    <property type="entry name" value="RecG_wedge_OBF"/>
    <property type="match status" value="1"/>
</dbReference>
<comment type="catalytic activity">
    <reaction evidence="12 15">
        <text>Couples ATP hydrolysis with the unwinding of duplex DNA by translocating in the 3'-5' direction.</text>
        <dbReference type="EC" id="5.6.2.4"/>
    </reaction>
</comment>
<dbReference type="Pfam" id="PF00270">
    <property type="entry name" value="DEAD"/>
    <property type="match status" value="1"/>
</dbReference>
<dbReference type="NCBIfam" id="TIGR00643">
    <property type="entry name" value="recG"/>
    <property type="match status" value="1"/>
</dbReference>
<dbReference type="Pfam" id="PF19833">
    <property type="entry name" value="RecG_dom3_C"/>
    <property type="match status" value="1"/>
</dbReference>
<keyword evidence="7 15" id="KW-0067">ATP-binding</keyword>
<feature type="domain" description="Helicase C-terminal" evidence="17">
    <location>
        <begin position="452"/>
        <end position="616"/>
    </location>
</feature>
<dbReference type="InterPro" id="IPR045562">
    <property type="entry name" value="RecG_dom3_C"/>
</dbReference>
<evidence type="ECO:0000256" key="2">
    <source>
        <dbReference type="ARBA" id="ARBA00017846"/>
    </source>
</evidence>
<feature type="domain" description="Helicase ATP-binding" evidence="16">
    <location>
        <begin position="272"/>
        <end position="433"/>
    </location>
</feature>
<dbReference type="NCBIfam" id="NF008168">
    <property type="entry name" value="PRK10917.2-2"/>
    <property type="match status" value="1"/>
</dbReference>
<dbReference type="InterPro" id="IPR004609">
    <property type="entry name" value="ATP-dep_DNA_helicase_RecG"/>
</dbReference>
<dbReference type="Pfam" id="PF17191">
    <property type="entry name" value="RecG_wedge"/>
    <property type="match status" value="1"/>
</dbReference>
<dbReference type="CDD" id="cd17992">
    <property type="entry name" value="DEXHc_RecG"/>
    <property type="match status" value="1"/>
</dbReference>
<dbReference type="GO" id="GO:0016787">
    <property type="term" value="F:hydrolase activity"/>
    <property type="evidence" value="ECO:0007669"/>
    <property type="project" value="UniProtKB-KW"/>
</dbReference>
<evidence type="ECO:0000256" key="11">
    <source>
        <dbReference type="ARBA" id="ARBA00023235"/>
    </source>
</evidence>
<evidence type="ECO:0000256" key="7">
    <source>
        <dbReference type="ARBA" id="ARBA00022840"/>
    </source>
</evidence>
<dbReference type="GO" id="GO:0003678">
    <property type="term" value="F:DNA helicase activity"/>
    <property type="evidence" value="ECO:0007669"/>
    <property type="project" value="UniProtKB-EC"/>
</dbReference>
<accession>A0ABW5PQ12</accession>
<dbReference type="InterPro" id="IPR047112">
    <property type="entry name" value="RecG/Mfd"/>
</dbReference>
<dbReference type="NCBIfam" id="NF008165">
    <property type="entry name" value="PRK10917.1-3"/>
    <property type="match status" value="1"/>
</dbReference>
<evidence type="ECO:0000256" key="4">
    <source>
        <dbReference type="ARBA" id="ARBA00022763"/>
    </source>
</evidence>
<keyword evidence="5 15" id="KW-0378">Hydrolase</keyword>
<evidence type="ECO:0000256" key="10">
    <source>
        <dbReference type="ARBA" id="ARBA00023204"/>
    </source>
</evidence>
<keyword evidence="9 15" id="KW-0233">DNA recombination</keyword>
<dbReference type="EC" id="5.6.2.4" evidence="13 15"/>
<dbReference type="SUPFAM" id="SSF50249">
    <property type="entry name" value="Nucleic acid-binding proteins"/>
    <property type="match status" value="1"/>
</dbReference>
<dbReference type="Gene3D" id="3.40.50.300">
    <property type="entry name" value="P-loop containing nucleotide triphosphate hydrolases"/>
    <property type="match status" value="2"/>
</dbReference>
<dbReference type="PROSITE" id="PS51192">
    <property type="entry name" value="HELICASE_ATP_BIND_1"/>
    <property type="match status" value="1"/>
</dbReference>
<dbReference type="SUPFAM" id="SSF52540">
    <property type="entry name" value="P-loop containing nucleoside triphosphate hydrolases"/>
    <property type="match status" value="2"/>
</dbReference>
<keyword evidence="8" id="KW-0238">DNA-binding</keyword>
<protein>
    <recommendedName>
        <fullName evidence="2 15">ATP-dependent DNA helicase RecG</fullName>
        <ecNumber evidence="13 15">5.6.2.4</ecNumber>
    </recommendedName>
</protein>
<dbReference type="EMBL" id="JBHUMR010000008">
    <property type="protein sequence ID" value="MFD2616923.1"/>
    <property type="molecule type" value="Genomic_DNA"/>
</dbReference>
<evidence type="ECO:0000256" key="6">
    <source>
        <dbReference type="ARBA" id="ARBA00022806"/>
    </source>
</evidence>
<dbReference type="PANTHER" id="PTHR47964:SF1">
    <property type="entry name" value="ATP-DEPENDENT DNA HELICASE HOMOLOG RECG, CHLOROPLASTIC"/>
    <property type="match status" value="1"/>
</dbReference>
<evidence type="ECO:0000256" key="9">
    <source>
        <dbReference type="ARBA" id="ARBA00023172"/>
    </source>
</evidence>
<proteinExistence type="inferred from homology"/>
<keyword evidence="10 15" id="KW-0234">DNA repair</keyword>
<dbReference type="RefSeq" id="WP_141189238.1">
    <property type="nucleotide sequence ID" value="NZ_JBHUMR010000008.1"/>
</dbReference>
<evidence type="ECO:0000256" key="3">
    <source>
        <dbReference type="ARBA" id="ARBA00022741"/>
    </source>
</evidence>
<organism evidence="18 19">
    <name type="scientific">Terrilactibacillus laevilacticus</name>
    <dbReference type="NCBI Taxonomy" id="1380157"/>
    <lineage>
        <taxon>Bacteria</taxon>
        <taxon>Bacillati</taxon>
        <taxon>Bacillota</taxon>
        <taxon>Bacilli</taxon>
        <taxon>Bacillales</taxon>
        <taxon>Bacillaceae</taxon>
        <taxon>Terrilactibacillus</taxon>
    </lineage>
</organism>
<keyword evidence="4 15" id="KW-0227">DNA damage</keyword>
<evidence type="ECO:0000256" key="13">
    <source>
        <dbReference type="ARBA" id="ARBA00034808"/>
    </source>
</evidence>
<dbReference type="InterPro" id="IPR012340">
    <property type="entry name" value="NA-bd_OB-fold"/>
</dbReference>